<dbReference type="KEGG" id="otk:C6570_04870"/>
<keyword evidence="1" id="KW-0238">DNA-binding</keyword>
<dbReference type="InterPro" id="IPR026365">
    <property type="entry name" value="BcepMu_gp16"/>
</dbReference>
<reference evidence="1 2" key="1">
    <citation type="submission" date="2018-03" db="EMBL/GenBank/DDBJ databases">
        <title>Genome sequencing of Ottowia sp.</title>
        <authorList>
            <person name="Kim S.-J."/>
            <person name="Heo J."/>
            <person name="Kwon S.-W."/>
        </authorList>
    </citation>
    <scope>NUCLEOTIDE SEQUENCE [LARGE SCALE GENOMIC DNA]</scope>
    <source>
        <strain evidence="1 2">KADR8-3</strain>
    </source>
</reference>
<evidence type="ECO:0000313" key="2">
    <source>
        <dbReference type="Proteomes" id="UP000239709"/>
    </source>
</evidence>
<gene>
    <name evidence="1" type="ORF">C6570_04870</name>
</gene>
<dbReference type="AlphaFoldDB" id="A0A2S0MD18"/>
<sequence>MQQATPNQIKHRLRQQGLTLKAWAAMHNFKYRTVSDAVRGLRQGNYGEGREVRLKLGLPVND</sequence>
<name>A0A2S0MD18_9BURK</name>
<dbReference type="Proteomes" id="UP000239709">
    <property type="component" value="Chromosome"/>
</dbReference>
<dbReference type="EMBL" id="CP027666">
    <property type="protein sequence ID" value="AVO33661.1"/>
    <property type="molecule type" value="Genomic_DNA"/>
</dbReference>
<protein>
    <submittedName>
        <fullName evidence="1">DNA-binding protein</fullName>
    </submittedName>
</protein>
<organism evidence="1 2">
    <name type="scientific">Ottowia oryzae</name>
    <dbReference type="NCBI Taxonomy" id="2109914"/>
    <lineage>
        <taxon>Bacteria</taxon>
        <taxon>Pseudomonadati</taxon>
        <taxon>Pseudomonadota</taxon>
        <taxon>Betaproteobacteria</taxon>
        <taxon>Burkholderiales</taxon>
        <taxon>Comamonadaceae</taxon>
        <taxon>Ottowia</taxon>
    </lineage>
</organism>
<evidence type="ECO:0000313" key="1">
    <source>
        <dbReference type="EMBL" id="AVO33661.1"/>
    </source>
</evidence>
<accession>A0A2S0MD18</accession>
<proteinExistence type="predicted"/>
<dbReference type="NCBIfam" id="TIGR04111">
    <property type="entry name" value="BcepMu_gp16"/>
    <property type="match status" value="1"/>
</dbReference>
<dbReference type="GO" id="GO:0003677">
    <property type="term" value="F:DNA binding"/>
    <property type="evidence" value="ECO:0007669"/>
    <property type="project" value="UniProtKB-KW"/>
</dbReference>
<dbReference type="RefSeq" id="WP_106702224.1">
    <property type="nucleotide sequence ID" value="NZ_CP027666.1"/>
</dbReference>
<keyword evidence="2" id="KW-1185">Reference proteome</keyword>
<dbReference type="OrthoDB" id="5679056at2"/>